<protein>
    <submittedName>
        <fullName evidence="2">Uncharacterized protein</fullName>
    </submittedName>
</protein>
<dbReference type="EMBL" id="GL832956">
    <property type="protein sequence ID" value="EGD76025.1"/>
    <property type="molecule type" value="Genomic_DNA"/>
</dbReference>
<feature type="compositionally biased region" description="Acidic residues" evidence="1">
    <location>
        <begin position="131"/>
        <end position="141"/>
    </location>
</feature>
<gene>
    <name evidence="2" type="ORF">PTSG_00735</name>
</gene>
<dbReference type="AlphaFoldDB" id="F2TXB6"/>
<dbReference type="Proteomes" id="UP000007799">
    <property type="component" value="Unassembled WGS sequence"/>
</dbReference>
<feature type="compositionally biased region" description="Polar residues" evidence="1">
    <location>
        <begin position="338"/>
        <end position="354"/>
    </location>
</feature>
<dbReference type="KEGG" id="sre:PTSG_00735"/>
<feature type="region of interest" description="Disordered" evidence="1">
    <location>
        <begin position="190"/>
        <end position="217"/>
    </location>
</feature>
<sequence>MSDRQRERRRARKEQMLSVRMYTSVDVSSQDSCSLLEQSDSDEACVGAGGGGGGETSMPASKRAKMAVAAAVAASASAAALNAGSRHKRSRSTTRGGRGKHGGHSHDDGDDDDDDDDDDDGDVETVVLSGDETEIEDDTSSESDGRVSPRVACDNGAGTDAVGQERRLFGTCVDGVPVSILKRRGHCRTLGRKHERERDQADGRGRGRDGECGGECGAGHRGGVTFNLALNTSHTFGDMKENVVVAKARQADDGTGHHCDGDADGDVGDDHDGHDGDEEHEELRVTGASGRDSDAGGWKQTTRSHNSTTSTRRVNRGSSGSAARGGGAAAATASTSGVTPGNSIDLTPPRQSKASRVLRGTPRAQRMLAAGTAHHRQQASPQNIDQQTGRR</sequence>
<feature type="region of interest" description="Disordered" evidence="1">
    <location>
        <begin position="251"/>
        <end position="391"/>
    </location>
</feature>
<feature type="compositionally biased region" description="Acidic residues" evidence="1">
    <location>
        <begin position="108"/>
        <end position="123"/>
    </location>
</feature>
<feature type="compositionally biased region" description="Low complexity" evidence="1">
    <location>
        <begin position="67"/>
        <end position="80"/>
    </location>
</feature>
<feature type="compositionally biased region" description="Basic residues" evidence="1">
    <location>
        <begin position="85"/>
        <end position="103"/>
    </location>
</feature>
<reference evidence="2" key="1">
    <citation type="submission" date="2009-08" db="EMBL/GenBank/DDBJ databases">
        <title>Annotation of Salpingoeca rosetta.</title>
        <authorList>
            <consortium name="The Broad Institute Genome Sequencing Platform"/>
            <person name="Russ C."/>
            <person name="Cuomo C."/>
            <person name="Burger G."/>
            <person name="Gray M.W."/>
            <person name="Holland P.W.H."/>
            <person name="King N."/>
            <person name="Lang F.B.F."/>
            <person name="Roger A.J."/>
            <person name="Ruiz-Trillo I."/>
            <person name="Young S.K."/>
            <person name="Zeng Q."/>
            <person name="Gargeya S."/>
            <person name="Alvarado L."/>
            <person name="Berlin A."/>
            <person name="Chapman S.B."/>
            <person name="Chen Z."/>
            <person name="Freedman E."/>
            <person name="Gellesch M."/>
            <person name="Goldberg J."/>
            <person name="Griggs A."/>
            <person name="Gujja S."/>
            <person name="Heilman E."/>
            <person name="Heiman D."/>
            <person name="Howarth C."/>
            <person name="Mehta T."/>
            <person name="Neiman D."/>
            <person name="Pearson M."/>
            <person name="Roberts A."/>
            <person name="Saif S."/>
            <person name="Shea T."/>
            <person name="Shenoy N."/>
            <person name="Sisk P."/>
            <person name="Stolte C."/>
            <person name="Sykes S."/>
            <person name="White J."/>
            <person name="Yandava C."/>
            <person name="Haas B."/>
            <person name="Nusbaum C."/>
            <person name="Birren B."/>
        </authorList>
    </citation>
    <scope>NUCLEOTIDE SEQUENCE [LARGE SCALE GENOMIC DNA]</scope>
    <source>
        <strain evidence="2">ATCC 50818</strain>
    </source>
</reference>
<name>F2TXB6_SALR5</name>
<evidence type="ECO:0000313" key="3">
    <source>
        <dbReference type="Proteomes" id="UP000007799"/>
    </source>
</evidence>
<dbReference type="RefSeq" id="XP_004998200.1">
    <property type="nucleotide sequence ID" value="XM_004998143.1"/>
</dbReference>
<proteinExistence type="predicted"/>
<evidence type="ECO:0000256" key="1">
    <source>
        <dbReference type="SAM" id="MobiDB-lite"/>
    </source>
</evidence>
<accession>F2TXB6</accession>
<evidence type="ECO:0000313" key="2">
    <source>
        <dbReference type="EMBL" id="EGD76025.1"/>
    </source>
</evidence>
<feature type="compositionally biased region" description="Polar residues" evidence="1">
    <location>
        <begin position="378"/>
        <end position="391"/>
    </location>
</feature>
<feature type="compositionally biased region" description="Basic and acidic residues" evidence="1">
    <location>
        <begin position="192"/>
        <end position="211"/>
    </location>
</feature>
<dbReference type="InParanoid" id="F2TXB6"/>
<feature type="compositionally biased region" description="Basic and acidic residues" evidence="1">
    <location>
        <begin position="251"/>
        <end position="261"/>
    </location>
</feature>
<organism evidence="3">
    <name type="scientific">Salpingoeca rosetta (strain ATCC 50818 / BSB-021)</name>
    <dbReference type="NCBI Taxonomy" id="946362"/>
    <lineage>
        <taxon>Eukaryota</taxon>
        <taxon>Choanoflagellata</taxon>
        <taxon>Craspedida</taxon>
        <taxon>Salpingoecidae</taxon>
        <taxon>Salpingoeca</taxon>
    </lineage>
</organism>
<keyword evidence="3" id="KW-1185">Reference proteome</keyword>
<dbReference type="GeneID" id="16078796"/>
<feature type="compositionally biased region" description="Polar residues" evidence="1">
    <location>
        <begin position="25"/>
        <end position="38"/>
    </location>
</feature>
<feature type="region of interest" description="Disordered" evidence="1">
    <location>
        <begin position="22"/>
        <end position="158"/>
    </location>
</feature>
<feature type="compositionally biased region" description="Low complexity" evidence="1">
    <location>
        <begin position="301"/>
        <end position="322"/>
    </location>
</feature>